<feature type="transmembrane region" description="Helical" evidence="1">
    <location>
        <begin position="40"/>
        <end position="61"/>
    </location>
</feature>
<proteinExistence type="predicted"/>
<reference evidence="3" key="1">
    <citation type="journal article" date="2019" name="Int. J. Syst. Evol. Microbiol.">
        <title>The Global Catalogue of Microorganisms (GCM) 10K type strain sequencing project: providing services to taxonomists for standard genome sequencing and annotation.</title>
        <authorList>
            <consortium name="The Broad Institute Genomics Platform"/>
            <consortium name="The Broad Institute Genome Sequencing Center for Infectious Disease"/>
            <person name="Wu L."/>
            <person name="Ma J."/>
        </authorList>
    </citation>
    <scope>NUCLEOTIDE SEQUENCE [LARGE SCALE GENOMIC DNA]</scope>
    <source>
        <strain evidence="3">CCM 8932</strain>
    </source>
</reference>
<keyword evidence="1" id="KW-0812">Transmembrane</keyword>
<protein>
    <recommendedName>
        <fullName evidence="4">DUF4044 domain-containing protein</fullName>
    </recommendedName>
</protein>
<keyword evidence="1" id="KW-0472">Membrane</keyword>
<accession>A0ABW1R7V8</accession>
<evidence type="ECO:0000313" key="3">
    <source>
        <dbReference type="Proteomes" id="UP001596253"/>
    </source>
</evidence>
<gene>
    <name evidence="2" type="ORF">ACFP3T_06130</name>
</gene>
<keyword evidence="1" id="KW-1133">Transmembrane helix</keyword>
<name>A0ABW1R7V8_9LACO</name>
<dbReference type="Proteomes" id="UP001596253">
    <property type="component" value="Unassembled WGS sequence"/>
</dbReference>
<dbReference type="RefSeq" id="WP_137641267.1">
    <property type="nucleotide sequence ID" value="NZ_BJDK01000047.1"/>
</dbReference>
<sequence length="63" mass="7036">MDEYLLGNLVRRRVFSLFFIKLNVAKALREFRKLAHDVQLVLIVAVVIAIAIIGTVIVLGATN</sequence>
<dbReference type="EMBL" id="JBHSSD010000028">
    <property type="protein sequence ID" value="MFC6164247.1"/>
    <property type="molecule type" value="Genomic_DNA"/>
</dbReference>
<keyword evidence="3" id="KW-1185">Reference proteome</keyword>
<evidence type="ECO:0008006" key="4">
    <source>
        <dbReference type="Google" id="ProtNLM"/>
    </source>
</evidence>
<comment type="caution">
    <text evidence="2">The sequence shown here is derived from an EMBL/GenBank/DDBJ whole genome shotgun (WGS) entry which is preliminary data.</text>
</comment>
<organism evidence="2 3">
    <name type="scientific">Lactiplantibacillus dongliensis</name>
    <dbReference type="NCBI Taxonomy" id="2559919"/>
    <lineage>
        <taxon>Bacteria</taxon>
        <taxon>Bacillati</taxon>
        <taxon>Bacillota</taxon>
        <taxon>Bacilli</taxon>
        <taxon>Lactobacillales</taxon>
        <taxon>Lactobacillaceae</taxon>
        <taxon>Lactiplantibacillus</taxon>
    </lineage>
</organism>
<evidence type="ECO:0000256" key="1">
    <source>
        <dbReference type="SAM" id="Phobius"/>
    </source>
</evidence>
<evidence type="ECO:0000313" key="2">
    <source>
        <dbReference type="EMBL" id="MFC6164247.1"/>
    </source>
</evidence>